<dbReference type="SUPFAM" id="SSF143120">
    <property type="entry name" value="YefM-like"/>
    <property type="match status" value="1"/>
</dbReference>
<accession>A0A852U052</accession>
<keyword evidence="3" id="KW-1185">Reference proteome</keyword>
<comment type="similarity">
    <text evidence="1">Belongs to the phD/YefM antitoxin family.</text>
</comment>
<proteinExistence type="inferred from homology"/>
<comment type="caution">
    <text evidence="2">The sequence shown here is derived from an EMBL/GenBank/DDBJ whole genome shotgun (WGS) entry which is preliminary data.</text>
</comment>
<reference evidence="2 3" key="1">
    <citation type="submission" date="2020-07" db="EMBL/GenBank/DDBJ databases">
        <title>Sequencing the genomes of 1000 actinobacteria strains.</title>
        <authorList>
            <person name="Klenk H.-P."/>
        </authorList>
    </citation>
    <scope>NUCLEOTIDE SEQUENCE [LARGE SCALE GENOMIC DNA]</scope>
    <source>
        <strain evidence="2 3">CXB654</strain>
    </source>
</reference>
<evidence type="ECO:0000313" key="3">
    <source>
        <dbReference type="Proteomes" id="UP000589036"/>
    </source>
</evidence>
<dbReference type="NCBIfam" id="TIGR01552">
    <property type="entry name" value="phd_fam"/>
    <property type="match status" value="1"/>
</dbReference>
<organism evidence="2 3">
    <name type="scientific">Spinactinospora alkalitolerans</name>
    <dbReference type="NCBI Taxonomy" id="687207"/>
    <lineage>
        <taxon>Bacteria</taxon>
        <taxon>Bacillati</taxon>
        <taxon>Actinomycetota</taxon>
        <taxon>Actinomycetes</taxon>
        <taxon>Streptosporangiales</taxon>
        <taxon>Nocardiopsidaceae</taxon>
        <taxon>Spinactinospora</taxon>
    </lineage>
</organism>
<gene>
    <name evidence="2" type="ORF">HDA32_003822</name>
</gene>
<dbReference type="InterPro" id="IPR036165">
    <property type="entry name" value="YefM-like_sf"/>
</dbReference>
<dbReference type="RefSeq" id="WP_179644481.1">
    <property type="nucleotide sequence ID" value="NZ_BAAAYY010000010.1"/>
</dbReference>
<dbReference type="Proteomes" id="UP000589036">
    <property type="component" value="Unassembled WGS sequence"/>
</dbReference>
<protein>
    <submittedName>
        <fullName evidence="2">Prevent-host-death family protein</fullName>
    </submittedName>
</protein>
<evidence type="ECO:0000256" key="1">
    <source>
        <dbReference type="ARBA" id="ARBA00009981"/>
    </source>
</evidence>
<dbReference type="EMBL" id="JACCCC010000001">
    <property type="protein sequence ID" value="NYE48702.1"/>
    <property type="molecule type" value="Genomic_DNA"/>
</dbReference>
<dbReference type="AlphaFoldDB" id="A0A852U052"/>
<name>A0A852U052_9ACTN</name>
<sequence>MEPAYQYDLDETDVQLADLLQDVESGHDVVLNRHGEPVAKVIPLRPTPRRPGPGLWKGKVRIADDFDELDDETLAAFNGERP</sequence>
<evidence type="ECO:0000313" key="2">
    <source>
        <dbReference type="EMBL" id="NYE48702.1"/>
    </source>
</evidence>